<dbReference type="RefSeq" id="XP_010763911.1">
    <property type="nucleotide sequence ID" value="XM_010765609.1"/>
</dbReference>
<feature type="compositionally biased region" description="Low complexity" evidence="1">
    <location>
        <begin position="12"/>
        <end position="24"/>
    </location>
</feature>
<reference evidence="2 3" key="1">
    <citation type="journal article" date="2011" name="PLoS Genet.">
        <title>Comparative genomic analysis of human fungal pathogens causing paracoccidioidomycosis.</title>
        <authorList>
            <person name="Desjardins C.A."/>
            <person name="Champion M.D."/>
            <person name="Holder J.W."/>
            <person name="Muszewska A."/>
            <person name="Goldberg J."/>
            <person name="Bailao A.M."/>
            <person name="Brigido M.M."/>
            <person name="Ferreira M.E."/>
            <person name="Garcia A.M."/>
            <person name="Grynberg M."/>
            <person name="Gujja S."/>
            <person name="Heiman D.I."/>
            <person name="Henn M.R."/>
            <person name="Kodira C.D."/>
            <person name="Leon-Narvaez H."/>
            <person name="Longo L.V."/>
            <person name="Ma L.J."/>
            <person name="Malavazi I."/>
            <person name="Matsuo A.L."/>
            <person name="Morais F.V."/>
            <person name="Pereira M."/>
            <person name="Rodriguez-Brito S."/>
            <person name="Sakthikumar S."/>
            <person name="Salem-Izacc S.M."/>
            <person name="Sykes S.M."/>
            <person name="Teixeira M.M."/>
            <person name="Vallejo M.C."/>
            <person name="Walter M.E."/>
            <person name="Yandava C."/>
            <person name="Young S."/>
            <person name="Zeng Q."/>
            <person name="Zucker J."/>
            <person name="Felipe M.S."/>
            <person name="Goldman G.H."/>
            <person name="Haas B.J."/>
            <person name="McEwen J.G."/>
            <person name="Nino-Vega G."/>
            <person name="Puccia R."/>
            <person name="San-Blas G."/>
            <person name="Soares C.M."/>
            <person name="Birren B.W."/>
            <person name="Cuomo C.A."/>
        </authorList>
    </citation>
    <scope>NUCLEOTIDE SEQUENCE [LARGE SCALE GENOMIC DNA]</scope>
    <source>
        <strain evidence="2 3">Pb18</strain>
    </source>
</reference>
<feature type="region of interest" description="Disordered" evidence="1">
    <location>
        <begin position="1"/>
        <end position="33"/>
    </location>
</feature>
<name>A0A0A0HTU1_PARBD</name>
<dbReference type="VEuPathDB" id="FungiDB:PADG_12493"/>
<dbReference type="KEGG" id="pbn:PADG_12493"/>
<evidence type="ECO:0000313" key="3">
    <source>
        <dbReference type="Proteomes" id="UP000001628"/>
    </source>
</evidence>
<accession>A0A0A0HTU1</accession>
<dbReference type="AlphaFoldDB" id="A0A0A0HTU1"/>
<evidence type="ECO:0000313" key="2">
    <source>
        <dbReference type="EMBL" id="KGM91416.1"/>
    </source>
</evidence>
<proteinExistence type="predicted"/>
<dbReference type="InParanoid" id="A0A0A0HTU1"/>
<evidence type="ECO:0000256" key="1">
    <source>
        <dbReference type="SAM" id="MobiDB-lite"/>
    </source>
</evidence>
<dbReference type="HOGENOM" id="CLU_3384952_0_0_1"/>
<organism evidence="2 3">
    <name type="scientific">Paracoccidioides brasiliensis (strain Pb18)</name>
    <dbReference type="NCBI Taxonomy" id="502780"/>
    <lineage>
        <taxon>Eukaryota</taxon>
        <taxon>Fungi</taxon>
        <taxon>Dikarya</taxon>
        <taxon>Ascomycota</taxon>
        <taxon>Pezizomycotina</taxon>
        <taxon>Eurotiomycetes</taxon>
        <taxon>Eurotiomycetidae</taxon>
        <taxon>Onygenales</taxon>
        <taxon>Ajellomycetaceae</taxon>
        <taxon>Paracoccidioides</taxon>
    </lineage>
</organism>
<dbReference type="EMBL" id="KN275979">
    <property type="protein sequence ID" value="KGM91416.1"/>
    <property type="molecule type" value="Genomic_DNA"/>
</dbReference>
<dbReference type="GeneID" id="22588390"/>
<dbReference type="Proteomes" id="UP000001628">
    <property type="component" value="Unassembled WGS sequence"/>
</dbReference>
<keyword evidence="3" id="KW-1185">Reference proteome</keyword>
<protein>
    <submittedName>
        <fullName evidence="2">Uncharacterized protein</fullName>
    </submittedName>
</protein>
<gene>
    <name evidence="2" type="ORF">PADG_12493</name>
</gene>
<sequence>MAQAENAAAGFNNSSNIQNNSASSLKNEEPPTQ</sequence>